<organism evidence="9 10">
    <name type="scientific">Paenibacillus thalictri</name>
    <dbReference type="NCBI Taxonomy" id="2527873"/>
    <lineage>
        <taxon>Bacteria</taxon>
        <taxon>Bacillati</taxon>
        <taxon>Bacillota</taxon>
        <taxon>Bacilli</taxon>
        <taxon>Bacillales</taxon>
        <taxon>Paenibacillaceae</taxon>
        <taxon>Paenibacillus</taxon>
    </lineage>
</organism>
<keyword evidence="2" id="KW-1003">Cell membrane</keyword>
<proteinExistence type="predicted"/>
<evidence type="ECO:0000256" key="5">
    <source>
        <dbReference type="ARBA" id="ARBA00022777"/>
    </source>
</evidence>
<feature type="transmembrane region" description="Helical" evidence="7">
    <location>
        <begin position="292"/>
        <end position="314"/>
    </location>
</feature>
<dbReference type="PANTHER" id="PTHR34220:SF7">
    <property type="entry name" value="SENSOR HISTIDINE KINASE YPDA"/>
    <property type="match status" value="1"/>
</dbReference>
<evidence type="ECO:0000256" key="1">
    <source>
        <dbReference type="ARBA" id="ARBA00004651"/>
    </source>
</evidence>
<dbReference type="CDD" id="cd18773">
    <property type="entry name" value="PDC1_HK_sensor"/>
    <property type="match status" value="1"/>
</dbReference>
<keyword evidence="5" id="KW-0418">Kinase</keyword>
<keyword evidence="6 7" id="KW-0472">Membrane</keyword>
<dbReference type="InterPro" id="IPR010559">
    <property type="entry name" value="Sig_transdc_His_kin_internal"/>
</dbReference>
<evidence type="ECO:0000256" key="4">
    <source>
        <dbReference type="ARBA" id="ARBA00022679"/>
    </source>
</evidence>
<dbReference type="SMART" id="SM00304">
    <property type="entry name" value="HAMP"/>
    <property type="match status" value="1"/>
</dbReference>
<dbReference type="PROSITE" id="PS50885">
    <property type="entry name" value="HAMP"/>
    <property type="match status" value="1"/>
</dbReference>
<keyword evidence="4" id="KW-0808">Transferase</keyword>
<dbReference type="InterPro" id="IPR050640">
    <property type="entry name" value="Bact_2-comp_sensor_kinase"/>
</dbReference>
<dbReference type="AlphaFoldDB" id="A0A4Q9DH30"/>
<dbReference type="PANTHER" id="PTHR34220">
    <property type="entry name" value="SENSOR HISTIDINE KINASE YPDA"/>
    <property type="match status" value="1"/>
</dbReference>
<dbReference type="SUPFAM" id="SSF158472">
    <property type="entry name" value="HAMP domain-like"/>
    <property type="match status" value="1"/>
</dbReference>
<feature type="domain" description="HAMP" evidence="8">
    <location>
        <begin position="311"/>
        <end position="363"/>
    </location>
</feature>
<feature type="transmembrane region" description="Helical" evidence="7">
    <location>
        <begin position="20"/>
        <end position="38"/>
    </location>
</feature>
<dbReference type="CDD" id="cd06225">
    <property type="entry name" value="HAMP"/>
    <property type="match status" value="1"/>
</dbReference>
<comment type="subcellular location">
    <subcellularLocation>
        <location evidence="1">Cell membrane</location>
        <topology evidence="1">Multi-pass membrane protein</topology>
    </subcellularLocation>
</comment>
<comment type="caution">
    <text evidence="9">The sequence shown here is derived from an EMBL/GenBank/DDBJ whole genome shotgun (WGS) entry which is preliminary data.</text>
</comment>
<dbReference type="InterPro" id="IPR003660">
    <property type="entry name" value="HAMP_dom"/>
</dbReference>
<keyword evidence="10" id="KW-1185">Reference proteome</keyword>
<name>A0A4Q9DH30_9BACL</name>
<accession>A0A4Q9DH30</accession>
<reference evidence="9 10" key="1">
    <citation type="submission" date="2019-02" db="EMBL/GenBank/DDBJ databases">
        <title>Paenibacillus sp. nov., isolated from surface-sterilized tissue of Thalictrum simplex L.</title>
        <authorList>
            <person name="Tuo L."/>
        </authorList>
    </citation>
    <scope>NUCLEOTIDE SEQUENCE [LARGE SCALE GENOMIC DNA]</scope>
    <source>
        <strain evidence="9 10">N2SHLJ1</strain>
    </source>
</reference>
<evidence type="ECO:0000256" key="6">
    <source>
        <dbReference type="ARBA" id="ARBA00023136"/>
    </source>
</evidence>
<evidence type="ECO:0000256" key="3">
    <source>
        <dbReference type="ARBA" id="ARBA00022553"/>
    </source>
</evidence>
<sequence>MISESLDWLNRRLKISTKIFFITFLLIVALILTSTFFFQQKASGTLLFAQTEFAKQLIAKSDDYLQLNLRSMRSFFLSVAGDKRLQSGNYEQIQTWMNDNLILYFPNAKNIHLLKGNIIVASTTPNNWLLDDNLDFQENRKDIKVPYELYWSKPYYSPVSNYTITAMMEIPDFSGTPYTLALDLDFAGFYKSIFPTDSASLQGQLLLLDRANQPIYGTSPYMSYNVFTRKYELNLLSPEWFDQNWGTYETRQNSLDLLLVRKQNDLVGWQEIWVLDRKELLTPLQKGMSSNWLLISLSCVLALFISFMISIFIGSPIKKIARSMDEISLGQWNTTIKEVRHDELGILAKHFNHMTKKIRNLIDDLQLKEAEKKESDFRALQSQIRPHFLYNTLNLIGAAARKEQFDKVDAMISSLIETLQYSIDLSPMPLTFQEELLSVQHYIHLMQIRYETHFSIEMDIDPYTQSLLLPKFTLQPLTENSIFHGIVPDNQPGVLFIGTTFHGDSWDIIIEDSGIGIEPEKLAAIIQSLDRQRTDEHEHIGLYSVHNRLKIMFGDAYHIQMASTVREGTRIILTLPALSRGSKEADHYADPIAG</sequence>
<dbReference type="OrthoDB" id="9776552at2"/>
<dbReference type="InterPro" id="IPR036890">
    <property type="entry name" value="HATPase_C_sf"/>
</dbReference>
<protein>
    <submittedName>
        <fullName evidence="9">HAMP domain-containing protein</fullName>
    </submittedName>
</protein>
<dbReference type="Pfam" id="PF02518">
    <property type="entry name" value="HATPase_c"/>
    <property type="match status" value="1"/>
</dbReference>
<gene>
    <name evidence="9" type="ORF">EYB31_31685</name>
</gene>
<dbReference type="GO" id="GO:0000155">
    <property type="term" value="F:phosphorelay sensor kinase activity"/>
    <property type="evidence" value="ECO:0007669"/>
    <property type="project" value="InterPro"/>
</dbReference>
<evidence type="ECO:0000313" key="10">
    <source>
        <dbReference type="Proteomes" id="UP000293142"/>
    </source>
</evidence>
<keyword evidence="7" id="KW-1133">Transmembrane helix</keyword>
<evidence type="ECO:0000256" key="7">
    <source>
        <dbReference type="SAM" id="Phobius"/>
    </source>
</evidence>
<dbReference type="EMBL" id="SIRE01000028">
    <property type="protein sequence ID" value="TBL71104.1"/>
    <property type="molecule type" value="Genomic_DNA"/>
</dbReference>
<dbReference type="Pfam" id="PF06580">
    <property type="entry name" value="His_kinase"/>
    <property type="match status" value="1"/>
</dbReference>
<dbReference type="GO" id="GO:0005886">
    <property type="term" value="C:plasma membrane"/>
    <property type="evidence" value="ECO:0007669"/>
    <property type="project" value="UniProtKB-SubCell"/>
</dbReference>
<dbReference type="Proteomes" id="UP000293142">
    <property type="component" value="Unassembled WGS sequence"/>
</dbReference>
<evidence type="ECO:0000313" key="9">
    <source>
        <dbReference type="EMBL" id="TBL71104.1"/>
    </source>
</evidence>
<dbReference type="SUPFAM" id="SSF55874">
    <property type="entry name" value="ATPase domain of HSP90 chaperone/DNA topoisomerase II/histidine kinase"/>
    <property type="match status" value="1"/>
</dbReference>
<evidence type="ECO:0000259" key="8">
    <source>
        <dbReference type="PROSITE" id="PS50885"/>
    </source>
</evidence>
<dbReference type="InterPro" id="IPR003594">
    <property type="entry name" value="HATPase_dom"/>
</dbReference>
<dbReference type="Pfam" id="PF00672">
    <property type="entry name" value="HAMP"/>
    <property type="match status" value="1"/>
</dbReference>
<dbReference type="RefSeq" id="WP_131017519.1">
    <property type="nucleotide sequence ID" value="NZ_SIRE01000028.1"/>
</dbReference>
<evidence type="ECO:0000256" key="2">
    <source>
        <dbReference type="ARBA" id="ARBA00022475"/>
    </source>
</evidence>
<keyword evidence="7" id="KW-0812">Transmembrane</keyword>
<dbReference type="Gene3D" id="6.10.340.10">
    <property type="match status" value="1"/>
</dbReference>
<dbReference type="Gene3D" id="3.30.565.10">
    <property type="entry name" value="Histidine kinase-like ATPase, C-terminal domain"/>
    <property type="match status" value="1"/>
</dbReference>
<keyword evidence="3" id="KW-0597">Phosphoprotein</keyword>